<dbReference type="Pfam" id="PF13966">
    <property type="entry name" value="zf-RVT"/>
    <property type="match status" value="1"/>
</dbReference>
<dbReference type="InParanoid" id="A0A6P9EFF7"/>
<proteinExistence type="predicted"/>
<evidence type="ECO:0000313" key="2">
    <source>
        <dbReference type="Proteomes" id="UP000235220"/>
    </source>
</evidence>
<gene>
    <name evidence="3" type="primary">LOC118348488</name>
</gene>
<dbReference type="RefSeq" id="XP_035546179.1">
    <property type="nucleotide sequence ID" value="XM_035690286.1"/>
</dbReference>
<accession>A0A6P9EFF7</accession>
<dbReference type="GeneID" id="118348488"/>
<dbReference type="InterPro" id="IPR026960">
    <property type="entry name" value="RVT-Znf"/>
</dbReference>
<dbReference type="OrthoDB" id="1745333at2759"/>
<evidence type="ECO:0000313" key="3">
    <source>
        <dbReference type="RefSeq" id="XP_035546179.1"/>
    </source>
</evidence>
<evidence type="ECO:0000259" key="1">
    <source>
        <dbReference type="Pfam" id="PF13966"/>
    </source>
</evidence>
<organism evidence="2 3">
    <name type="scientific">Juglans regia</name>
    <name type="common">English walnut</name>
    <dbReference type="NCBI Taxonomy" id="51240"/>
    <lineage>
        <taxon>Eukaryota</taxon>
        <taxon>Viridiplantae</taxon>
        <taxon>Streptophyta</taxon>
        <taxon>Embryophyta</taxon>
        <taxon>Tracheophyta</taxon>
        <taxon>Spermatophyta</taxon>
        <taxon>Magnoliopsida</taxon>
        <taxon>eudicotyledons</taxon>
        <taxon>Gunneridae</taxon>
        <taxon>Pentapetalae</taxon>
        <taxon>rosids</taxon>
        <taxon>fabids</taxon>
        <taxon>Fagales</taxon>
        <taxon>Juglandaceae</taxon>
        <taxon>Juglans</taxon>
    </lineage>
</organism>
<protein>
    <submittedName>
        <fullName evidence="3">Uncharacterized protein LOC118348488</fullName>
    </submittedName>
</protein>
<dbReference type="Proteomes" id="UP000235220">
    <property type="component" value="Chromosome 1"/>
</dbReference>
<feature type="domain" description="Reverse transcriptase zinc-binding" evidence="1">
    <location>
        <begin position="10"/>
        <end position="83"/>
    </location>
</feature>
<keyword evidence="2" id="KW-1185">Reference proteome</keyword>
<dbReference type="AlphaFoldDB" id="A0A6P9EFF7"/>
<reference evidence="3" key="1">
    <citation type="submission" date="2025-08" db="UniProtKB">
        <authorList>
            <consortium name="RefSeq"/>
        </authorList>
    </citation>
    <scope>IDENTIFICATION</scope>
    <source>
        <tissue evidence="3">Leaves</tissue>
    </source>
</reference>
<sequence length="190" mass="22505">MRKRKRETSNGNNAGNVWKLIWGLNVQNVVKHFLWKATHNVLPTKQNLYKKQITESDCCPICEREPETIMHVVWSCPAASDVWVENDSPVNKWYSSDYEFMDLWVKLNAFIKEEKVEVVACIMRKIWMRRNLLLFEKKFYHSRNLISAATQGLREFKLSQDQLQKTQMQGNVDRSVIKWEKPEEMVVKAN</sequence>
<dbReference type="KEGG" id="jre:118348488"/>
<name>A0A6P9EFF7_JUGRE</name>